<feature type="compositionally biased region" description="Low complexity" evidence="1">
    <location>
        <begin position="333"/>
        <end position="353"/>
    </location>
</feature>
<sequence length="388" mass="41752">MPLHWPDLPYEARETAGARVAQKKSEDFAADAPAPARAAPADPDATQGRPRDPPEPPKPIRRRRRGDIDLADLVDDPFYSSATFHTAVMDRARKWRLAIIRGGAGAHQIFLCAGAFFGFACSLKALRARRDGNAVATADDDAAAAAAALLSFRVAVQVIFSCLYVLACVSALAFRTANARAYERVYESWCEGVNLAGVLAREASLYAGADWATLLRFGSVAQSLFATRFEFRRQSRYFIARQALEFVLGCARKASKDVGGTAGGGGFRGAEVFVDAFLSRACSGSEIARLLALSAAGLVVMYSLEKEDLRRFLATYAEEDRAEAERRRRAAAAVSATREARASASSPPAVRAAGGSGSSEEEESRGFGIDASPGGLRARRSRREESDR</sequence>
<feature type="compositionally biased region" description="Low complexity" evidence="1">
    <location>
        <begin position="30"/>
        <end position="45"/>
    </location>
</feature>
<keyword evidence="2" id="KW-1133">Transmembrane helix</keyword>
<dbReference type="GeneID" id="9689336"/>
<dbReference type="EMBL" id="GG663749">
    <property type="protein sequence ID" value="EEH52268.1"/>
    <property type="molecule type" value="Genomic_DNA"/>
</dbReference>
<protein>
    <submittedName>
        <fullName evidence="3">Predicted protein</fullName>
    </submittedName>
</protein>
<feature type="region of interest" description="Disordered" evidence="1">
    <location>
        <begin position="1"/>
        <end position="66"/>
    </location>
</feature>
<reference evidence="3 4" key="1">
    <citation type="journal article" date="2009" name="Science">
        <title>Green evolution and dynamic adaptations revealed by genomes of the marine picoeukaryotes Micromonas.</title>
        <authorList>
            <person name="Worden A.Z."/>
            <person name="Lee J.H."/>
            <person name="Mock T."/>
            <person name="Rouze P."/>
            <person name="Simmons M.P."/>
            <person name="Aerts A.L."/>
            <person name="Allen A.E."/>
            <person name="Cuvelier M.L."/>
            <person name="Derelle E."/>
            <person name="Everett M.V."/>
            <person name="Foulon E."/>
            <person name="Grimwood J."/>
            <person name="Gundlach H."/>
            <person name="Henrissat B."/>
            <person name="Napoli C."/>
            <person name="McDonald S.M."/>
            <person name="Parker M.S."/>
            <person name="Rombauts S."/>
            <person name="Salamov A."/>
            <person name="Von Dassow P."/>
            <person name="Badger J.H."/>
            <person name="Coutinho P.M."/>
            <person name="Demir E."/>
            <person name="Dubchak I."/>
            <person name="Gentemann C."/>
            <person name="Eikrem W."/>
            <person name="Gready J.E."/>
            <person name="John U."/>
            <person name="Lanier W."/>
            <person name="Lindquist E.A."/>
            <person name="Lucas S."/>
            <person name="Mayer K.F."/>
            <person name="Moreau H."/>
            <person name="Not F."/>
            <person name="Otillar R."/>
            <person name="Panaud O."/>
            <person name="Pangilinan J."/>
            <person name="Paulsen I."/>
            <person name="Piegu B."/>
            <person name="Poliakov A."/>
            <person name="Robbens S."/>
            <person name="Schmutz J."/>
            <person name="Toulza E."/>
            <person name="Wyss T."/>
            <person name="Zelensky A."/>
            <person name="Zhou K."/>
            <person name="Armbrust E.V."/>
            <person name="Bhattacharya D."/>
            <person name="Goodenough U.W."/>
            <person name="Van de Peer Y."/>
            <person name="Grigoriev I.V."/>
        </authorList>
    </citation>
    <scope>NUCLEOTIDE SEQUENCE [LARGE SCALE GENOMIC DNA]</scope>
    <source>
        <strain evidence="3 4">CCMP1545</strain>
    </source>
</reference>
<proteinExistence type="predicted"/>
<feature type="region of interest" description="Disordered" evidence="1">
    <location>
        <begin position="333"/>
        <end position="388"/>
    </location>
</feature>
<evidence type="ECO:0000313" key="3">
    <source>
        <dbReference type="EMBL" id="EEH52268.1"/>
    </source>
</evidence>
<keyword evidence="4" id="KW-1185">Reference proteome</keyword>
<gene>
    <name evidence="3" type="ORF">MICPUCDRAFT_53687</name>
</gene>
<keyword evidence="2" id="KW-0812">Transmembrane</keyword>
<evidence type="ECO:0000256" key="1">
    <source>
        <dbReference type="SAM" id="MobiDB-lite"/>
    </source>
</evidence>
<keyword evidence="2" id="KW-0472">Membrane</keyword>
<dbReference type="Proteomes" id="UP000001876">
    <property type="component" value="Unassembled WGS sequence"/>
</dbReference>
<feature type="transmembrane region" description="Helical" evidence="2">
    <location>
        <begin position="98"/>
        <end position="120"/>
    </location>
</feature>
<name>C1N7G6_MICPC</name>
<organism evidence="4">
    <name type="scientific">Micromonas pusilla (strain CCMP1545)</name>
    <name type="common">Picoplanktonic green alga</name>
    <dbReference type="NCBI Taxonomy" id="564608"/>
    <lineage>
        <taxon>Eukaryota</taxon>
        <taxon>Viridiplantae</taxon>
        <taxon>Chlorophyta</taxon>
        <taxon>Mamiellophyceae</taxon>
        <taxon>Mamiellales</taxon>
        <taxon>Mamiellaceae</taxon>
        <taxon>Micromonas</taxon>
    </lineage>
</organism>
<evidence type="ECO:0000256" key="2">
    <source>
        <dbReference type="SAM" id="Phobius"/>
    </source>
</evidence>
<dbReference type="RefSeq" id="XP_003063895.1">
    <property type="nucleotide sequence ID" value="XM_003063849.1"/>
</dbReference>
<evidence type="ECO:0000313" key="4">
    <source>
        <dbReference type="Proteomes" id="UP000001876"/>
    </source>
</evidence>
<accession>C1N7G6</accession>
<feature type="transmembrane region" description="Helical" evidence="2">
    <location>
        <begin position="154"/>
        <end position="174"/>
    </location>
</feature>
<dbReference type="KEGG" id="mpp:MICPUCDRAFT_53687"/>
<dbReference type="AlphaFoldDB" id="C1N7G6"/>